<evidence type="ECO:0000256" key="1">
    <source>
        <dbReference type="SAM" id="MobiDB-lite"/>
    </source>
</evidence>
<reference evidence="3" key="1">
    <citation type="submission" date="2016-06" db="EMBL/GenBank/DDBJ databases">
        <title>Parallel loss of symbiosis genes in relatives of nitrogen-fixing non-legume Parasponia.</title>
        <authorList>
            <person name="Van Velzen R."/>
            <person name="Holmer R."/>
            <person name="Bu F."/>
            <person name="Rutten L."/>
            <person name="Van Zeijl A."/>
            <person name="Liu W."/>
            <person name="Santuari L."/>
            <person name="Cao Q."/>
            <person name="Sharma T."/>
            <person name="Shen D."/>
            <person name="Roswanjaya Y."/>
            <person name="Wardhani T."/>
            <person name="Kalhor M.S."/>
            <person name="Jansen J."/>
            <person name="Van den Hoogen J."/>
            <person name="Gungor B."/>
            <person name="Hartog M."/>
            <person name="Hontelez J."/>
            <person name="Verver J."/>
            <person name="Yang W.-C."/>
            <person name="Schijlen E."/>
            <person name="Repin R."/>
            <person name="Schilthuizen M."/>
            <person name="Schranz E."/>
            <person name="Heidstra R."/>
            <person name="Miyata K."/>
            <person name="Fedorova E."/>
            <person name="Kohlen W."/>
            <person name="Bisseling T."/>
            <person name="Smit S."/>
            <person name="Geurts R."/>
        </authorList>
    </citation>
    <scope>NUCLEOTIDE SEQUENCE [LARGE SCALE GENOMIC DNA]</scope>
    <source>
        <strain evidence="3">cv. RG33-2</strain>
    </source>
</reference>
<accession>A0A2P5EKX7</accession>
<evidence type="ECO:0000313" key="2">
    <source>
        <dbReference type="EMBL" id="PON86217.1"/>
    </source>
</evidence>
<evidence type="ECO:0000313" key="3">
    <source>
        <dbReference type="Proteomes" id="UP000237000"/>
    </source>
</evidence>
<name>A0A2P5EKX7_TREOI</name>
<dbReference type="AlphaFoldDB" id="A0A2P5EKX7"/>
<feature type="region of interest" description="Disordered" evidence="1">
    <location>
        <begin position="1"/>
        <end position="27"/>
    </location>
</feature>
<dbReference type="InParanoid" id="A0A2P5EKX7"/>
<dbReference type="Proteomes" id="UP000237000">
    <property type="component" value="Unassembled WGS sequence"/>
</dbReference>
<comment type="caution">
    <text evidence="2">The sequence shown here is derived from an EMBL/GenBank/DDBJ whole genome shotgun (WGS) entry which is preliminary data.</text>
</comment>
<protein>
    <submittedName>
        <fullName evidence="2">Uncharacterized protein</fullName>
    </submittedName>
</protein>
<feature type="compositionally biased region" description="Basic and acidic residues" evidence="1">
    <location>
        <begin position="1"/>
        <end position="17"/>
    </location>
</feature>
<organism evidence="2 3">
    <name type="scientific">Trema orientale</name>
    <name type="common">Charcoal tree</name>
    <name type="synonym">Celtis orientalis</name>
    <dbReference type="NCBI Taxonomy" id="63057"/>
    <lineage>
        <taxon>Eukaryota</taxon>
        <taxon>Viridiplantae</taxon>
        <taxon>Streptophyta</taxon>
        <taxon>Embryophyta</taxon>
        <taxon>Tracheophyta</taxon>
        <taxon>Spermatophyta</taxon>
        <taxon>Magnoliopsida</taxon>
        <taxon>eudicotyledons</taxon>
        <taxon>Gunneridae</taxon>
        <taxon>Pentapetalae</taxon>
        <taxon>rosids</taxon>
        <taxon>fabids</taxon>
        <taxon>Rosales</taxon>
        <taxon>Cannabaceae</taxon>
        <taxon>Trema</taxon>
    </lineage>
</organism>
<sequence>IRKIKNTDQEQNKRTHEQSNQVVSPPDAITSTVTLVSAFIHKQFHPFCKAKPNARVIALHSVGIKNTTTAPSKL</sequence>
<keyword evidence="3" id="KW-1185">Reference proteome</keyword>
<proteinExistence type="predicted"/>
<dbReference type="EMBL" id="JXTC01000135">
    <property type="protein sequence ID" value="PON86217.1"/>
    <property type="molecule type" value="Genomic_DNA"/>
</dbReference>
<feature type="compositionally biased region" description="Polar residues" evidence="1">
    <location>
        <begin position="18"/>
        <end position="27"/>
    </location>
</feature>
<feature type="non-terminal residue" evidence="2">
    <location>
        <position position="1"/>
    </location>
</feature>
<dbReference type="OrthoDB" id="10353707at2759"/>
<gene>
    <name evidence="2" type="ORF">TorRG33x02_179360</name>
</gene>